<evidence type="ECO:0000313" key="2">
    <source>
        <dbReference type="Proteomes" id="UP001212823"/>
    </source>
</evidence>
<comment type="caution">
    <text evidence="1">The sequence shown here is derived from an EMBL/GenBank/DDBJ whole genome shotgun (WGS) entry which is preliminary data.</text>
</comment>
<evidence type="ECO:0000313" key="1">
    <source>
        <dbReference type="EMBL" id="MDB8017296.1"/>
    </source>
</evidence>
<dbReference type="AlphaFoldDB" id="A0AAP3Q1U9"/>
<protein>
    <submittedName>
        <fullName evidence="1">HK97 gp10 family phage protein</fullName>
    </submittedName>
</protein>
<dbReference type="Proteomes" id="UP001212823">
    <property type="component" value="Unassembled WGS sequence"/>
</dbReference>
<dbReference type="EMBL" id="JAQLYE010000006">
    <property type="protein sequence ID" value="MDB8017296.1"/>
    <property type="molecule type" value="Genomic_DNA"/>
</dbReference>
<organism evidence="1 2">
    <name type="scientific">Agathobacter rectalis</name>
    <dbReference type="NCBI Taxonomy" id="39491"/>
    <lineage>
        <taxon>Bacteria</taxon>
        <taxon>Bacillati</taxon>
        <taxon>Bacillota</taxon>
        <taxon>Clostridia</taxon>
        <taxon>Lachnospirales</taxon>
        <taxon>Lachnospiraceae</taxon>
        <taxon>Agathobacter</taxon>
    </lineage>
</organism>
<accession>A0AAP3Q1U9</accession>
<gene>
    <name evidence="1" type="ORF">PNE45_04535</name>
</gene>
<proteinExistence type="predicted"/>
<sequence>MRASIDNLDEAIKAELENWSNDVVKRAANEAFEETAAAAAKSLRQGGPYQERTGRYTKDWTYDQRSGRTSVITGLNGYSVYNKKNYQLTHLLEKGHQLRRGGRTYGNVKAFEHIAPVNETLGDLAVSKITQKVRG</sequence>
<reference evidence="1" key="1">
    <citation type="submission" date="2023-01" db="EMBL/GenBank/DDBJ databases">
        <title>Human gut microbiome strain richness.</title>
        <authorList>
            <person name="Chen-Liaw A."/>
        </authorList>
    </citation>
    <scope>NUCLEOTIDE SEQUENCE</scope>
    <source>
        <strain evidence="1">1001283st1_D2_1001283B150209_150212</strain>
    </source>
</reference>
<dbReference type="RefSeq" id="WP_055166930.1">
    <property type="nucleotide sequence ID" value="NZ_JADPAO010000009.1"/>
</dbReference>
<name>A0AAP3Q1U9_9FIRM</name>